<dbReference type="OrthoDB" id="63935at2759"/>
<evidence type="ECO:0000313" key="2">
    <source>
        <dbReference type="Proteomes" id="UP000007148"/>
    </source>
</evidence>
<dbReference type="SUPFAM" id="SSF51735">
    <property type="entry name" value="NAD(P)-binding Rossmann-fold domains"/>
    <property type="match status" value="1"/>
</dbReference>
<dbReference type="HOGENOM" id="CLU_066707_1_0_1"/>
<dbReference type="Gene3D" id="3.40.50.720">
    <property type="entry name" value="NAD(P)-binding Rossmann-like Domain"/>
    <property type="match status" value="1"/>
</dbReference>
<protein>
    <submittedName>
        <fullName evidence="1">Uncharacterized protein</fullName>
    </submittedName>
</protein>
<dbReference type="InParanoid" id="G4TCU5"/>
<dbReference type="InterPro" id="IPR036291">
    <property type="entry name" value="NAD(P)-bd_dom_sf"/>
</dbReference>
<dbReference type="PANTHER" id="PTHR15020">
    <property type="entry name" value="FLAVIN REDUCTASE-RELATED"/>
    <property type="match status" value="1"/>
</dbReference>
<dbReference type="eggNOG" id="ENOG502S3UW">
    <property type="taxonomic scope" value="Eukaryota"/>
</dbReference>
<dbReference type="PANTHER" id="PTHR15020:SF50">
    <property type="entry name" value="UPF0659 PROTEIN YMR090W"/>
    <property type="match status" value="1"/>
</dbReference>
<comment type="caution">
    <text evidence="1">The sequence shown here is derived from an EMBL/GenBank/DDBJ whole genome shotgun (WGS) entry which is preliminary data.</text>
</comment>
<dbReference type="Proteomes" id="UP000007148">
    <property type="component" value="Unassembled WGS sequence"/>
</dbReference>
<accession>G4TCU5</accession>
<organism evidence="1 2">
    <name type="scientific">Serendipita indica (strain DSM 11827)</name>
    <name type="common">Root endophyte fungus</name>
    <name type="synonym">Piriformospora indica</name>
    <dbReference type="NCBI Taxonomy" id="1109443"/>
    <lineage>
        <taxon>Eukaryota</taxon>
        <taxon>Fungi</taxon>
        <taxon>Dikarya</taxon>
        <taxon>Basidiomycota</taxon>
        <taxon>Agaricomycotina</taxon>
        <taxon>Agaricomycetes</taxon>
        <taxon>Sebacinales</taxon>
        <taxon>Serendipitaceae</taxon>
        <taxon>Serendipita</taxon>
    </lineage>
</organism>
<dbReference type="Pfam" id="PF00106">
    <property type="entry name" value="adh_short"/>
    <property type="match status" value="1"/>
</dbReference>
<gene>
    <name evidence="1" type="ORF">PIIN_03037</name>
</gene>
<keyword evidence="2" id="KW-1185">Reference proteome</keyword>
<sequence>MHIYAVGASRNIGYYAALRFLAKGDTVTIVVRNPANLEQDPALKDHVASGKARLFKADATSSEDMQAAWEGANQVAPVDVVLFTVGATTATLSLTKGFIVHPHDLCTRALFTVVRTIQSRQPNQPIPKLVALSSTGLTPATKRVLPLLLRPLYGWALHAAHDDKRGMESIIFNGLGQQYEAGQTPGDHIMPANWEQELRAQAPSDGLWGPRSVIIRAAFLTDGEGSGRYRAEKGDFSTYTVARRDVAHFIVEKLVPDWEKYEGGVVTVGN</sequence>
<dbReference type="STRING" id="1109443.G4TCU5"/>
<evidence type="ECO:0000313" key="1">
    <source>
        <dbReference type="EMBL" id="CCA69138.1"/>
    </source>
</evidence>
<reference evidence="1 2" key="1">
    <citation type="journal article" date="2011" name="PLoS Pathog.">
        <title>Endophytic Life Strategies Decoded by Genome and Transcriptome Analyses of the Mutualistic Root Symbiont Piriformospora indica.</title>
        <authorList>
            <person name="Zuccaro A."/>
            <person name="Lahrmann U."/>
            <person name="Guldener U."/>
            <person name="Langen G."/>
            <person name="Pfiffi S."/>
            <person name="Biedenkopf D."/>
            <person name="Wong P."/>
            <person name="Samans B."/>
            <person name="Grimm C."/>
            <person name="Basiewicz M."/>
            <person name="Murat C."/>
            <person name="Martin F."/>
            <person name="Kogel K.H."/>
        </authorList>
    </citation>
    <scope>NUCLEOTIDE SEQUENCE [LARGE SCALE GENOMIC DNA]</scope>
    <source>
        <strain evidence="1 2">DSM 11827</strain>
    </source>
</reference>
<name>G4TCU5_SERID</name>
<dbReference type="EMBL" id="CAFZ01000048">
    <property type="protein sequence ID" value="CCA69138.1"/>
    <property type="molecule type" value="Genomic_DNA"/>
</dbReference>
<dbReference type="InterPro" id="IPR002347">
    <property type="entry name" value="SDR_fam"/>
</dbReference>
<dbReference type="OMA" id="CLGVPWT"/>
<proteinExistence type="predicted"/>
<dbReference type="AlphaFoldDB" id="G4TCU5"/>